<reference evidence="2" key="1">
    <citation type="submission" date="2021-02" db="EMBL/GenBank/DDBJ databases">
        <authorList>
            <person name="Bekaert M."/>
        </authorList>
    </citation>
    <scope>NUCLEOTIDE SEQUENCE</scope>
    <source>
        <strain evidence="2">IoA-00</strain>
    </source>
</reference>
<dbReference type="EMBL" id="HG994593">
    <property type="protein sequence ID" value="CAF2844910.1"/>
    <property type="molecule type" value="Genomic_DNA"/>
</dbReference>
<dbReference type="PANTHER" id="PTHR45913">
    <property type="entry name" value="EPM2A-INTERACTING PROTEIN 1"/>
    <property type="match status" value="1"/>
</dbReference>
<evidence type="ECO:0000256" key="1">
    <source>
        <dbReference type="SAM" id="MobiDB-lite"/>
    </source>
</evidence>
<name>A0A7R8CNC6_LEPSM</name>
<proteinExistence type="predicted"/>
<feature type="compositionally biased region" description="Basic and acidic residues" evidence="1">
    <location>
        <begin position="137"/>
        <end position="165"/>
    </location>
</feature>
<organism evidence="2 3">
    <name type="scientific">Lepeophtheirus salmonis</name>
    <name type="common">Salmon louse</name>
    <name type="synonym">Caligus salmonis</name>
    <dbReference type="NCBI Taxonomy" id="72036"/>
    <lineage>
        <taxon>Eukaryota</taxon>
        <taxon>Metazoa</taxon>
        <taxon>Ecdysozoa</taxon>
        <taxon>Arthropoda</taxon>
        <taxon>Crustacea</taxon>
        <taxon>Multicrustacea</taxon>
        <taxon>Hexanauplia</taxon>
        <taxon>Copepoda</taxon>
        <taxon>Siphonostomatoida</taxon>
        <taxon>Caligidae</taxon>
        <taxon>Lepeophtheirus</taxon>
    </lineage>
</organism>
<accession>A0A7R8CNC6</accession>
<dbReference type="Proteomes" id="UP000675881">
    <property type="component" value="Chromosome 14"/>
</dbReference>
<gene>
    <name evidence="2" type="ORF">LSAA_5552</name>
</gene>
<dbReference type="OrthoDB" id="6351387at2759"/>
<feature type="region of interest" description="Disordered" evidence="1">
    <location>
        <begin position="122"/>
        <end position="165"/>
    </location>
</feature>
<protein>
    <submittedName>
        <fullName evidence="2">(salmon louse) hypothetical protein</fullName>
    </submittedName>
</protein>
<evidence type="ECO:0000313" key="2">
    <source>
        <dbReference type="EMBL" id="CAF2844910.1"/>
    </source>
</evidence>
<evidence type="ECO:0000313" key="3">
    <source>
        <dbReference type="Proteomes" id="UP000675881"/>
    </source>
</evidence>
<keyword evidence="3" id="KW-1185">Reference proteome</keyword>
<dbReference type="AlphaFoldDB" id="A0A7R8CNC6"/>
<sequence>MCIGNLTSFQHVDSFLSYADLNRTPVKSIIVGHLTNLIQDFHSYFPYLEKKYAQIDWDKLLEVSSDLSLQLKFAKSTLTQFWVSVKQDYPYLGQRALEQLLPFASTYLFEASFSAMNVVGEKKNGSKRPHQIGNPDELEHNRIMRTLEGKEREKDGRDTESREGN</sequence>
<dbReference type="PANTHER" id="PTHR45913:SF19">
    <property type="entry name" value="LOW QUALITY PROTEIN: ZINC FINGER BED DOMAIN-CONTAINING PROTEIN 5-LIKE"/>
    <property type="match status" value="1"/>
</dbReference>